<proteinExistence type="predicted"/>
<sequence>MKRSSLIEFVLHLVVVLSASAIAVADGVASTAHPLASNTAEEIFALGGNAADAAIAVSLVLSVVEPTLSGLGGRAQALVRTQDGGYYGYNGMTEIPAVFKVDEQAAAYGYTTIATPGLVALLEAVHQAHGSLPIGKLVEPAHRFA</sequence>
<dbReference type="PRINTS" id="PR01210">
    <property type="entry name" value="GGTRANSPTASE"/>
</dbReference>
<protein>
    <recommendedName>
        <fullName evidence="2">Gamma-glutamyltransferase</fullName>
    </recommendedName>
</protein>
<evidence type="ECO:0000313" key="1">
    <source>
        <dbReference type="EMBL" id="SVA02968.1"/>
    </source>
</evidence>
<organism evidence="1">
    <name type="scientific">marine metagenome</name>
    <dbReference type="NCBI Taxonomy" id="408172"/>
    <lineage>
        <taxon>unclassified sequences</taxon>
        <taxon>metagenomes</taxon>
        <taxon>ecological metagenomes</taxon>
    </lineage>
</organism>
<reference evidence="1" key="1">
    <citation type="submission" date="2018-05" db="EMBL/GenBank/DDBJ databases">
        <authorList>
            <person name="Lanie J.A."/>
            <person name="Ng W.-L."/>
            <person name="Kazmierczak K.M."/>
            <person name="Andrzejewski T.M."/>
            <person name="Davidsen T.M."/>
            <person name="Wayne K.J."/>
            <person name="Tettelin H."/>
            <person name="Glass J.I."/>
            <person name="Rusch D."/>
            <person name="Podicherti R."/>
            <person name="Tsui H.-C.T."/>
            <person name="Winkler M.E."/>
        </authorList>
    </citation>
    <scope>NUCLEOTIDE SEQUENCE</scope>
</reference>
<dbReference type="EMBL" id="UINC01003061">
    <property type="protein sequence ID" value="SVA02968.1"/>
    <property type="molecule type" value="Genomic_DNA"/>
</dbReference>
<accession>A0A381SI50</accession>
<feature type="non-terminal residue" evidence="1">
    <location>
        <position position="145"/>
    </location>
</feature>
<dbReference type="InterPro" id="IPR051792">
    <property type="entry name" value="GGT_bact"/>
</dbReference>
<dbReference type="PANTHER" id="PTHR43199:SF1">
    <property type="entry name" value="GLUTATHIONE HYDROLASE PROENZYME"/>
    <property type="match status" value="1"/>
</dbReference>
<gene>
    <name evidence="1" type="ORF">METZ01_LOCUS55822</name>
</gene>
<name>A0A381SI50_9ZZZZ</name>
<dbReference type="AlphaFoldDB" id="A0A381SI50"/>
<dbReference type="PANTHER" id="PTHR43199">
    <property type="entry name" value="GLUTATHIONE HYDROLASE"/>
    <property type="match status" value="1"/>
</dbReference>
<dbReference type="SUPFAM" id="SSF56235">
    <property type="entry name" value="N-terminal nucleophile aminohydrolases (Ntn hydrolases)"/>
    <property type="match status" value="1"/>
</dbReference>
<dbReference type="InterPro" id="IPR029055">
    <property type="entry name" value="Ntn_hydrolases_N"/>
</dbReference>
<dbReference type="Pfam" id="PF01019">
    <property type="entry name" value="G_glu_transpept"/>
    <property type="match status" value="1"/>
</dbReference>
<evidence type="ECO:0008006" key="2">
    <source>
        <dbReference type="Google" id="ProtNLM"/>
    </source>
</evidence>